<protein>
    <submittedName>
        <fullName evidence="1">Uncharacterized protein</fullName>
    </submittedName>
</protein>
<evidence type="ECO:0000313" key="2">
    <source>
        <dbReference type="Proteomes" id="UP000011668"/>
    </source>
</evidence>
<gene>
    <name evidence="1" type="ORF">AG1IA_10054</name>
</gene>
<dbReference type="Proteomes" id="UP000011668">
    <property type="component" value="Unassembled WGS sequence"/>
</dbReference>
<evidence type="ECO:0000313" key="1">
    <source>
        <dbReference type="EMBL" id="ELU35916.1"/>
    </source>
</evidence>
<proteinExistence type="predicted"/>
<dbReference type="HOGENOM" id="CLU_3052012_0_0_1"/>
<comment type="caution">
    <text evidence="1">The sequence shown here is derived from an EMBL/GenBank/DDBJ whole genome shotgun (WGS) entry which is preliminary data.</text>
</comment>
<sequence>MYGHIYLGSCLHHSITIQDARHNYIPHCKPASSCLPIFHTTVPRSYLPRKRVFT</sequence>
<keyword evidence="2" id="KW-1185">Reference proteome</keyword>
<name>L8WCM1_THACA</name>
<dbReference type="AlphaFoldDB" id="L8WCM1"/>
<accession>L8WCM1</accession>
<organism evidence="1 2">
    <name type="scientific">Thanatephorus cucumeris (strain AG1-IA)</name>
    <name type="common">Rice sheath blight fungus</name>
    <name type="synonym">Rhizoctonia solani</name>
    <dbReference type="NCBI Taxonomy" id="983506"/>
    <lineage>
        <taxon>Eukaryota</taxon>
        <taxon>Fungi</taxon>
        <taxon>Dikarya</taxon>
        <taxon>Basidiomycota</taxon>
        <taxon>Agaricomycotina</taxon>
        <taxon>Agaricomycetes</taxon>
        <taxon>Cantharellales</taxon>
        <taxon>Ceratobasidiaceae</taxon>
        <taxon>Rhizoctonia</taxon>
        <taxon>Rhizoctonia solani AG-1</taxon>
    </lineage>
</organism>
<dbReference type="EMBL" id="AFRT01004860">
    <property type="protein sequence ID" value="ELU35916.1"/>
    <property type="molecule type" value="Genomic_DNA"/>
</dbReference>
<reference evidence="1 2" key="1">
    <citation type="journal article" date="2013" name="Nat. Commun.">
        <title>The evolution and pathogenic mechanisms of the rice sheath blight pathogen.</title>
        <authorList>
            <person name="Zheng A."/>
            <person name="Lin R."/>
            <person name="Xu L."/>
            <person name="Qin P."/>
            <person name="Tang C."/>
            <person name="Ai P."/>
            <person name="Zhang D."/>
            <person name="Liu Y."/>
            <person name="Sun Z."/>
            <person name="Feng H."/>
            <person name="Wang Y."/>
            <person name="Chen Y."/>
            <person name="Liang X."/>
            <person name="Fu R."/>
            <person name="Li Q."/>
            <person name="Zhang J."/>
            <person name="Yu X."/>
            <person name="Xie Z."/>
            <person name="Ding L."/>
            <person name="Guan P."/>
            <person name="Tang J."/>
            <person name="Liang Y."/>
            <person name="Wang S."/>
            <person name="Deng Q."/>
            <person name="Li S."/>
            <person name="Zhu J."/>
            <person name="Wang L."/>
            <person name="Liu H."/>
            <person name="Li P."/>
        </authorList>
    </citation>
    <scope>NUCLEOTIDE SEQUENCE [LARGE SCALE GENOMIC DNA]</scope>
    <source>
        <strain evidence="2">AG-1 IA</strain>
    </source>
</reference>